<dbReference type="RefSeq" id="WP_172596010.1">
    <property type="nucleotide sequence ID" value="NZ_AP018726.1"/>
</dbReference>
<dbReference type="PANTHER" id="PTHR46333">
    <property type="entry name" value="CYTOKINESIS PROTEIN 3"/>
    <property type="match status" value="1"/>
</dbReference>
<feature type="domain" description="Transglutaminase-like" evidence="2">
    <location>
        <begin position="153"/>
        <end position="258"/>
    </location>
</feature>
<accession>A0AAE9ZZ39</accession>
<evidence type="ECO:0000256" key="1">
    <source>
        <dbReference type="SAM" id="SignalP"/>
    </source>
</evidence>
<dbReference type="GO" id="GO:0005737">
    <property type="term" value="C:cytoplasm"/>
    <property type="evidence" value="ECO:0007669"/>
    <property type="project" value="TreeGrafter"/>
</dbReference>
<keyword evidence="1" id="KW-0732">Signal</keyword>
<dbReference type="PROSITE" id="PS51257">
    <property type="entry name" value="PROKAR_LIPOPROTEIN"/>
    <property type="match status" value="1"/>
</dbReference>
<gene>
    <name evidence="3" type="ORF">MP619_10645</name>
</gene>
<dbReference type="EMBL" id="CP095081">
    <property type="protein sequence ID" value="WAI92930.1"/>
    <property type="molecule type" value="Genomic_DNA"/>
</dbReference>
<dbReference type="InterPro" id="IPR038765">
    <property type="entry name" value="Papain-like_cys_pep_sf"/>
</dbReference>
<dbReference type="PANTHER" id="PTHR46333:SF2">
    <property type="entry name" value="CYTOKINESIS PROTEIN 3"/>
    <property type="match status" value="1"/>
</dbReference>
<proteinExistence type="predicted"/>
<dbReference type="AlphaFoldDB" id="A0AAE9ZZ39"/>
<reference evidence="3" key="1">
    <citation type="submission" date="2022-03" db="EMBL/GenBank/DDBJ databases">
        <title>Characterization and genomic analysis of a Streptococcus dysgalactiae associated with cultured channel catfish mortalities in China.</title>
        <authorList>
            <person name="Wang J."/>
            <person name="Geng Y."/>
        </authorList>
    </citation>
    <scope>NUCLEOTIDE SEQUENCE</scope>
    <source>
        <strain evidence="3">WJ001</strain>
    </source>
</reference>
<protein>
    <submittedName>
        <fullName evidence="3">S-layer protein</fullName>
    </submittedName>
</protein>
<organism evidence="3 4">
    <name type="scientific">Streptococcus dysgalactiae</name>
    <dbReference type="NCBI Taxonomy" id="1334"/>
    <lineage>
        <taxon>Bacteria</taxon>
        <taxon>Bacillati</taxon>
        <taxon>Bacillota</taxon>
        <taxon>Bacilli</taxon>
        <taxon>Lactobacillales</taxon>
        <taxon>Streptococcaceae</taxon>
        <taxon>Streptococcus</taxon>
    </lineage>
</organism>
<sequence length="410" mass="46793">MGMVMKKGIKCLTIMTFVMLGLSACSLISQPSNQENSLTLTGQKRQKAMSQVSHYYYFQQLSKPEQENYLTLHDSLSQFREVISLAPTSKESLIKTVDAFMMDNPEFYWITSADYRFELSDQNAFVTFPLPKDVEKTYQTLQTIGDSIIAKMPAENDYEKVKYFYEVIIQDTDYNKAAFEAYQSGDQTQISSNQDIKSVFIDHLSVCNGYAQAFQFLCQKANIPVAYIRGTGTSRQTQEAFPHAWNAVQLNGQYYGVDTTWGDPVFDNHLSQQQQTGINYSFLCLPDQLMSLSHQASKDIVFNAKETSKNVWKIPVCTDDSLIYAKRNQSYLTTFDTNVILNSLEGQLLQGQEQVSLQFANQADYDQMVADVVDNQARYHNLFSHYWDNYSGFSYGLLAETLSITFTNRT</sequence>
<dbReference type="InterPro" id="IPR052557">
    <property type="entry name" value="CAP/Cytokinesis_protein"/>
</dbReference>
<feature type="chain" id="PRO_5041985820" evidence="1">
    <location>
        <begin position="27"/>
        <end position="410"/>
    </location>
</feature>
<evidence type="ECO:0000313" key="3">
    <source>
        <dbReference type="EMBL" id="WAI92930.1"/>
    </source>
</evidence>
<dbReference type="Pfam" id="PF01841">
    <property type="entry name" value="Transglut_core"/>
    <property type="match status" value="1"/>
</dbReference>
<name>A0AAE9ZZ39_STRDY</name>
<dbReference type="InterPro" id="IPR002931">
    <property type="entry name" value="Transglutaminase-like"/>
</dbReference>
<dbReference type="Gene3D" id="3.10.620.30">
    <property type="match status" value="1"/>
</dbReference>
<evidence type="ECO:0000259" key="2">
    <source>
        <dbReference type="Pfam" id="PF01841"/>
    </source>
</evidence>
<evidence type="ECO:0000313" key="4">
    <source>
        <dbReference type="Proteomes" id="UP001164948"/>
    </source>
</evidence>
<dbReference type="SUPFAM" id="SSF54001">
    <property type="entry name" value="Cysteine proteinases"/>
    <property type="match status" value="1"/>
</dbReference>
<dbReference type="Proteomes" id="UP001164948">
    <property type="component" value="Chromosome"/>
</dbReference>
<feature type="signal peptide" evidence="1">
    <location>
        <begin position="1"/>
        <end position="26"/>
    </location>
</feature>